<reference evidence="1 2" key="1">
    <citation type="submission" date="2021-01" db="EMBL/GenBank/DDBJ databases">
        <title>Genomic Encyclopedia of Type Strains, Phase IV (KMG-IV): sequencing the most valuable type-strain genomes for metagenomic binning, comparative biology and taxonomic classification.</title>
        <authorList>
            <person name="Goeker M."/>
        </authorList>
    </citation>
    <scope>NUCLEOTIDE SEQUENCE [LARGE SCALE GENOMIC DNA]</scope>
    <source>
        <strain evidence="1 2">DSM 25540</strain>
    </source>
</reference>
<name>A0ABS2PE78_9BACL</name>
<evidence type="ECO:0000313" key="2">
    <source>
        <dbReference type="Proteomes" id="UP000741863"/>
    </source>
</evidence>
<dbReference type="Proteomes" id="UP000741863">
    <property type="component" value="Unassembled WGS sequence"/>
</dbReference>
<dbReference type="RefSeq" id="WP_169963144.1">
    <property type="nucleotide sequence ID" value="NZ_JAFBEC010000008.1"/>
</dbReference>
<gene>
    <name evidence="1" type="ORF">JOD17_002809</name>
</gene>
<sequence>MKRLLCFLLVMVVTTILYQYRHVFINKLLMNEARRRFIISTMMNIKPIRRRMLARYSPFQ</sequence>
<protein>
    <submittedName>
        <fullName evidence="1">Uncharacterized protein</fullName>
    </submittedName>
</protein>
<keyword evidence="2" id="KW-1185">Reference proteome</keyword>
<accession>A0ABS2PE78</accession>
<organism evidence="1 2">
    <name type="scientific">Geomicrobium sediminis</name>
    <dbReference type="NCBI Taxonomy" id="1347788"/>
    <lineage>
        <taxon>Bacteria</taxon>
        <taxon>Bacillati</taxon>
        <taxon>Bacillota</taxon>
        <taxon>Bacilli</taxon>
        <taxon>Bacillales</taxon>
        <taxon>Geomicrobium</taxon>
    </lineage>
</organism>
<evidence type="ECO:0000313" key="1">
    <source>
        <dbReference type="EMBL" id="MBM7633713.1"/>
    </source>
</evidence>
<comment type="caution">
    <text evidence="1">The sequence shown here is derived from an EMBL/GenBank/DDBJ whole genome shotgun (WGS) entry which is preliminary data.</text>
</comment>
<proteinExistence type="predicted"/>
<dbReference type="EMBL" id="JAFBEC010000008">
    <property type="protein sequence ID" value="MBM7633713.1"/>
    <property type="molecule type" value="Genomic_DNA"/>
</dbReference>